<feature type="region of interest" description="Disordered" evidence="1">
    <location>
        <begin position="128"/>
        <end position="152"/>
    </location>
</feature>
<dbReference type="InterPro" id="IPR047650">
    <property type="entry name" value="Transpos_IS110"/>
</dbReference>
<sequence length="211" mass="22627">MNEVSIIGLDLAKNILQAHGAGADGLVVFWRKLSRAELLKFLSELPPRLVAMKACASAHHWGRAIGDLGHTARLIPSAHVKPFVKRQKNDMADAEAIAEAASRPTMYYPASDACIAERAVCCSEERGTAGRGNGLSHSRSFGSAAHPDDRRPTSAFGRTGNCCARRSCPCQPPCRGCRWRRWRVACGGAGSGATALGPDRRFEQEGRGIGC</sequence>
<keyword evidence="3" id="KW-1185">Reference proteome</keyword>
<dbReference type="PANTHER" id="PTHR33055">
    <property type="entry name" value="TRANSPOSASE FOR INSERTION SEQUENCE ELEMENT IS1111A"/>
    <property type="match status" value="1"/>
</dbReference>
<accession>A0ABZ2C0K3</accession>
<proteinExistence type="predicted"/>
<reference evidence="2 3" key="2">
    <citation type="submission" date="2024-01" db="EMBL/GenBank/DDBJ databases">
        <title>Roseobacter fucihabitans sp. nov., isolated from the brown alga Fucus spiralis.</title>
        <authorList>
            <person name="Hahnke S."/>
            <person name="Berger M."/>
            <person name="Schlingloff A."/>
            <person name="Athale I."/>
            <person name="Neumann-Schaal M."/>
            <person name="Adenaya A."/>
            <person name="Poehlein A."/>
            <person name="Daniel R."/>
            <person name="Pertersen J."/>
            <person name="Brinkhoff T."/>
        </authorList>
    </citation>
    <scope>NUCLEOTIDE SEQUENCE [LARGE SCALE GENOMIC DNA]</scope>
    <source>
        <strain evidence="2 3">B14</strain>
        <plasmid evidence="2 3">pROLI127</plasmid>
    </source>
</reference>
<evidence type="ECO:0008006" key="4">
    <source>
        <dbReference type="Google" id="ProtNLM"/>
    </source>
</evidence>
<dbReference type="EMBL" id="CP143424">
    <property type="protein sequence ID" value="WVX51478.1"/>
    <property type="molecule type" value="Genomic_DNA"/>
</dbReference>
<evidence type="ECO:0000313" key="3">
    <source>
        <dbReference type="Proteomes" id="UP001318682"/>
    </source>
</evidence>
<keyword evidence="2" id="KW-0614">Plasmid</keyword>
<protein>
    <recommendedName>
        <fullName evidence="4">Transposase</fullName>
    </recommendedName>
</protein>
<reference evidence="2 3" key="1">
    <citation type="submission" date="2015-07" db="EMBL/GenBank/DDBJ databases">
        <authorList>
            <person name="Voget S."/>
            <person name="Dogs M."/>
            <person name="Brinkhoff T.H."/>
            <person name="Daniel R."/>
        </authorList>
    </citation>
    <scope>NUCLEOTIDE SEQUENCE [LARGE SCALE GENOMIC DNA]</scope>
    <source>
        <strain evidence="2 3">B14</strain>
        <plasmid evidence="2 3">pROLI127</plasmid>
    </source>
</reference>
<gene>
    <name evidence="2" type="ORF">ROLI_045800</name>
</gene>
<name>A0ABZ2C0K3_9RHOB</name>
<geneLocation type="plasmid" evidence="2 3">
    <name>pROLI127</name>
</geneLocation>
<dbReference type="PANTHER" id="PTHR33055:SF3">
    <property type="entry name" value="PUTATIVE TRANSPOSASE FOR IS117-RELATED"/>
    <property type="match status" value="1"/>
</dbReference>
<evidence type="ECO:0000313" key="2">
    <source>
        <dbReference type="EMBL" id="WVX51478.1"/>
    </source>
</evidence>
<organism evidence="2 3">
    <name type="scientific">Roseobacter fucihabitans</name>
    <dbReference type="NCBI Taxonomy" id="1537242"/>
    <lineage>
        <taxon>Bacteria</taxon>
        <taxon>Pseudomonadati</taxon>
        <taxon>Pseudomonadota</taxon>
        <taxon>Alphaproteobacteria</taxon>
        <taxon>Rhodobacterales</taxon>
        <taxon>Roseobacteraceae</taxon>
        <taxon>Roseobacter</taxon>
    </lineage>
</organism>
<dbReference type="Proteomes" id="UP001318682">
    <property type="component" value="Plasmid pROLI127"/>
</dbReference>
<evidence type="ECO:0000256" key="1">
    <source>
        <dbReference type="SAM" id="MobiDB-lite"/>
    </source>
</evidence>